<gene>
    <name evidence="1" type="ORF">BDN72DRAFT_866226</name>
</gene>
<reference evidence="1 2" key="1">
    <citation type="journal article" date="2019" name="Nat. Ecol. Evol.">
        <title>Megaphylogeny resolves global patterns of mushroom evolution.</title>
        <authorList>
            <person name="Varga T."/>
            <person name="Krizsan K."/>
            <person name="Foldi C."/>
            <person name="Dima B."/>
            <person name="Sanchez-Garcia M."/>
            <person name="Sanchez-Ramirez S."/>
            <person name="Szollosi G.J."/>
            <person name="Szarkandi J.G."/>
            <person name="Papp V."/>
            <person name="Albert L."/>
            <person name="Andreopoulos W."/>
            <person name="Angelini C."/>
            <person name="Antonin V."/>
            <person name="Barry K.W."/>
            <person name="Bougher N.L."/>
            <person name="Buchanan P."/>
            <person name="Buyck B."/>
            <person name="Bense V."/>
            <person name="Catcheside P."/>
            <person name="Chovatia M."/>
            <person name="Cooper J."/>
            <person name="Damon W."/>
            <person name="Desjardin D."/>
            <person name="Finy P."/>
            <person name="Geml J."/>
            <person name="Haridas S."/>
            <person name="Hughes K."/>
            <person name="Justo A."/>
            <person name="Karasinski D."/>
            <person name="Kautmanova I."/>
            <person name="Kiss B."/>
            <person name="Kocsube S."/>
            <person name="Kotiranta H."/>
            <person name="LaButti K.M."/>
            <person name="Lechner B.E."/>
            <person name="Liimatainen K."/>
            <person name="Lipzen A."/>
            <person name="Lukacs Z."/>
            <person name="Mihaltcheva S."/>
            <person name="Morgado L.N."/>
            <person name="Niskanen T."/>
            <person name="Noordeloos M.E."/>
            <person name="Ohm R.A."/>
            <person name="Ortiz-Santana B."/>
            <person name="Ovrebo C."/>
            <person name="Racz N."/>
            <person name="Riley R."/>
            <person name="Savchenko A."/>
            <person name="Shiryaev A."/>
            <person name="Soop K."/>
            <person name="Spirin V."/>
            <person name="Szebenyi C."/>
            <person name="Tomsovsky M."/>
            <person name="Tulloss R.E."/>
            <person name="Uehling J."/>
            <person name="Grigoriev I.V."/>
            <person name="Vagvolgyi C."/>
            <person name="Papp T."/>
            <person name="Martin F.M."/>
            <person name="Miettinen O."/>
            <person name="Hibbett D.S."/>
            <person name="Nagy L.G."/>
        </authorList>
    </citation>
    <scope>NUCLEOTIDE SEQUENCE [LARGE SCALE GENOMIC DNA]</scope>
    <source>
        <strain evidence="1 2">NL-1719</strain>
    </source>
</reference>
<protein>
    <submittedName>
        <fullName evidence="1">Uncharacterized protein</fullName>
    </submittedName>
</protein>
<dbReference type="Proteomes" id="UP000308600">
    <property type="component" value="Unassembled WGS sequence"/>
</dbReference>
<name>A0ACD2ZXV3_9AGAR</name>
<evidence type="ECO:0000313" key="2">
    <source>
        <dbReference type="Proteomes" id="UP000308600"/>
    </source>
</evidence>
<accession>A0ACD2ZXV3</accession>
<organism evidence="1 2">
    <name type="scientific">Pluteus cervinus</name>
    <dbReference type="NCBI Taxonomy" id="181527"/>
    <lineage>
        <taxon>Eukaryota</taxon>
        <taxon>Fungi</taxon>
        <taxon>Dikarya</taxon>
        <taxon>Basidiomycota</taxon>
        <taxon>Agaricomycotina</taxon>
        <taxon>Agaricomycetes</taxon>
        <taxon>Agaricomycetidae</taxon>
        <taxon>Agaricales</taxon>
        <taxon>Pluteineae</taxon>
        <taxon>Pluteaceae</taxon>
        <taxon>Pluteus</taxon>
    </lineage>
</organism>
<sequence>MSAPSEGAGADYSRVERDLGEVTVYGGCSPSAPLEPAPPEPEPTTSESGGRGCPSRNKPTTPNQYLHSPHRTTTVIKMIALVLSVSPSGGALEARARRRTGAENLLRSVLRYAGLSEFLERKQTKTAGHEAVEQMERLEDETVLSGTDLSSMAPRREGVGWDNGEQQDKIP</sequence>
<keyword evidence="2" id="KW-1185">Reference proteome</keyword>
<proteinExistence type="predicted"/>
<dbReference type="EMBL" id="ML209653">
    <property type="protein sequence ID" value="TFK58091.1"/>
    <property type="molecule type" value="Genomic_DNA"/>
</dbReference>
<evidence type="ECO:0000313" key="1">
    <source>
        <dbReference type="EMBL" id="TFK58091.1"/>
    </source>
</evidence>